<feature type="region of interest" description="Disordered" evidence="2">
    <location>
        <begin position="681"/>
        <end position="702"/>
    </location>
</feature>
<organism evidence="3 4">
    <name type="scientific">Tanacetum coccineum</name>
    <dbReference type="NCBI Taxonomy" id="301880"/>
    <lineage>
        <taxon>Eukaryota</taxon>
        <taxon>Viridiplantae</taxon>
        <taxon>Streptophyta</taxon>
        <taxon>Embryophyta</taxon>
        <taxon>Tracheophyta</taxon>
        <taxon>Spermatophyta</taxon>
        <taxon>Magnoliopsida</taxon>
        <taxon>eudicotyledons</taxon>
        <taxon>Gunneridae</taxon>
        <taxon>Pentapetalae</taxon>
        <taxon>asterids</taxon>
        <taxon>campanulids</taxon>
        <taxon>Asterales</taxon>
        <taxon>Asteraceae</taxon>
        <taxon>Asteroideae</taxon>
        <taxon>Anthemideae</taxon>
        <taxon>Anthemidinae</taxon>
        <taxon>Tanacetum</taxon>
    </lineage>
</organism>
<reference evidence="3" key="1">
    <citation type="journal article" date="2022" name="Int. J. Mol. Sci.">
        <title>Draft Genome of Tanacetum Coccineum: Genomic Comparison of Closely Related Tanacetum-Family Plants.</title>
        <authorList>
            <person name="Yamashiro T."/>
            <person name="Shiraishi A."/>
            <person name="Nakayama K."/>
            <person name="Satake H."/>
        </authorList>
    </citation>
    <scope>NUCLEOTIDE SEQUENCE</scope>
</reference>
<keyword evidence="1" id="KW-0175">Coiled coil</keyword>
<protein>
    <recommendedName>
        <fullName evidence="5">Transposase (Putative), gypsy type</fullName>
    </recommendedName>
</protein>
<evidence type="ECO:0000313" key="4">
    <source>
        <dbReference type="Proteomes" id="UP001151760"/>
    </source>
</evidence>
<accession>A0ABQ5J0E3</accession>
<keyword evidence="4" id="KW-1185">Reference proteome</keyword>
<reference evidence="3" key="2">
    <citation type="submission" date="2022-01" db="EMBL/GenBank/DDBJ databases">
        <authorList>
            <person name="Yamashiro T."/>
            <person name="Shiraishi A."/>
            <person name="Satake H."/>
            <person name="Nakayama K."/>
        </authorList>
    </citation>
    <scope>NUCLEOTIDE SEQUENCE</scope>
</reference>
<dbReference type="Proteomes" id="UP001151760">
    <property type="component" value="Unassembled WGS sequence"/>
</dbReference>
<evidence type="ECO:0000313" key="3">
    <source>
        <dbReference type="EMBL" id="GJU05963.1"/>
    </source>
</evidence>
<comment type="caution">
    <text evidence="3">The sequence shown here is derived from an EMBL/GenBank/DDBJ whole genome shotgun (WGS) entry which is preliminary data.</text>
</comment>
<dbReference type="EMBL" id="BQNB010021394">
    <property type="protein sequence ID" value="GJU05963.1"/>
    <property type="molecule type" value="Genomic_DNA"/>
</dbReference>
<gene>
    <name evidence="3" type="ORF">Tco_1122393</name>
</gene>
<evidence type="ECO:0008006" key="5">
    <source>
        <dbReference type="Google" id="ProtNLM"/>
    </source>
</evidence>
<feature type="coiled-coil region" evidence="1">
    <location>
        <begin position="1031"/>
        <end position="1086"/>
    </location>
</feature>
<proteinExistence type="predicted"/>
<evidence type="ECO:0000256" key="2">
    <source>
        <dbReference type="SAM" id="MobiDB-lite"/>
    </source>
</evidence>
<name>A0ABQ5J0E3_9ASTR</name>
<evidence type="ECO:0000256" key="1">
    <source>
        <dbReference type="SAM" id="Coils"/>
    </source>
</evidence>
<feature type="compositionally biased region" description="Basic residues" evidence="2">
    <location>
        <begin position="686"/>
        <end position="699"/>
    </location>
</feature>
<sequence length="1325" mass="144862">MVETTSSARDSRRLMSSGFVIPCTNLEILMHSGALLTSLLSSLYLLTKSSVDSPSHCLMLWSSMSRKVIEPYSRIFRQRRVEHVAPAISGLDLVLKQVRDMESYTNEKKPSVLSWGRTPRLDSGIRGSLVLGFPSISFIVVVARVGPLSGKDTRSIVIAEADLLSRMIYRGGPNLPASVLLCSGRASAILGLILSKDPPPKLSRYDAEACEFLRTHTTPFWKFPEPFLYWVGISRYYTLDEKSYPTFWDGEEEMDLFVFIRHYDPTKVRVGERNLADREVKLLKMIEGRTVALDPPATAASGGSGESIDKLFDEEHDVGHKHSVENDDDALEEKLRDDHQSLPPNTSGKSLATLRGMIPEGSDLPSGTTEPLIVASQAPIPNVGPVDSVSGLNLRTRHPHVRSVVADALVVTVAITTIVDADVAAGSKVRDTPKDFEDIRDSASAGRVESDSMLDDPYTCRDLTDRVAPPAMSAQLRAMDYDQLYFEFNVGVARQVCLGAESEAAKAISLRSQLSVVEAADATKKDELASLSSQVAKLTANLSGLQLSRDELNSKVASLEFERDCLASQITIAGQRWILSRGLKLVLAKCLSSPEYLFAMGEAIGCAIDKGIQDRLAAGIEHGRAGRSIADVVAFNPSAEGDYVAAINALRGVNFLLLDQLEANKDSSMADIMDLLRLQGPACHTPPRRKSRGKKRKRKVAGDASGFAYLPKKLRDDHQSLPPNTSRKSLATLRGMIPEGFDLLSGTTEPLIVASQAPIPDARPVDSVSGLNLRTRPPHVRYVVSSDSSYHSDSYSEATSFARSLVADAPVVTVAVTTTADADVAAGSKVGDTPKDFEDIRDSASAGGSLDTETMHRVYIPRWKVTNDSMLDDPYTCRDLMDLLALPALFAQLRAMDYDQLYSEFNVGVAWQVCLGAEMRMRAGHTLEKKGKLEDKYAEQTTLLSEKDAEIAHLKSLLSLKESEAAEAISLRSQLSVVEAIDAAKSTDLRDLMEKNFALEGERNILPEKVATLESVTTSKEDELVSLSSQVAKLTADLSGLQLSRDELNSKVDSLESERDCLASQKNSLESAFELFKEKVEKMQDEQMGVLSERVAAIDSDLMEMVLYMDVEFYPRCLTTIARRRWILSRRLKLVLAKCFSSPEYLSAIGDYVDAINGLQGVSFSLLAQLEAHKDSSMAGVIDLLCLEGPAAKTSEASQLQPLPDQLMIPIHRLEDQVIIGETSLAFSLEVAHNRVQRVRGDASARRLSLTDFILLLVEPLSARNLTGKASSSVDFTTTVTTALSTTFAQTNLAPMVLSTEVPPSPKIVFEEKELDTTPEHVPAP</sequence>